<accession>C8PGQ9</accession>
<sequence length="40" mass="4904">MDMKFQIKFYFHSNTSGRLVVFCMRLEVKFISKYGRPQNR</sequence>
<protein>
    <submittedName>
        <fullName evidence="1">Uncharacterized protein</fullName>
    </submittedName>
</protein>
<organism evidence="1 2">
    <name type="scientific">Campylobacter gracilis RM3268</name>
    <dbReference type="NCBI Taxonomy" id="553220"/>
    <lineage>
        <taxon>Bacteria</taxon>
        <taxon>Pseudomonadati</taxon>
        <taxon>Campylobacterota</taxon>
        <taxon>Epsilonproteobacteria</taxon>
        <taxon>Campylobacterales</taxon>
        <taxon>Campylobacteraceae</taxon>
        <taxon>Campylobacter</taxon>
    </lineage>
</organism>
<proteinExistence type="predicted"/>
<reference evidence="1 2" key="1">
    <citation type="submission" date="2009-07" db="EMBL/GenBank/DDBJ databases">
        <authorList>
            <person name="Madupu R."/>
            <person name="Sebastian Y."/>
            <person name="Durkin A.S."/>
            <person name="Torralba M."/>
            <person name="Methe B."/>
            <person name="Sutton G.G."/>
            <person name="Strausberg R.L."/>
            <person name="Nelson K.E."/>
        </authorList>
    </citation>
    <scope>NUCLEOTIDE SEQUENCE [LARGE SCALE GENOMIC DNA]</scope>
    <source>
        <strain evidence="1 2">RM3268</strain>
    </source>
</reference>
<comment type="caution">
    <text evidence="1">The sequence shown here is derived from an EMBL/GenBank/DDBJ whole genome shotgun (WGS) entry which is preliminary data.</text>
</comment>
<evidence type="ECO:0000313" key="1">
    <source>
        <dbReference type="EMBL" id="EEV18297.1"/>
    </source>
</evidence>
<evidence type="ECO:0000313" key="2">
    <source>
        <dbReference type="Proteomes" id="UP000005709"/>
    </source>
</evidence>
<gene>
    <name evidence="1" type="ORF">CAMGR0001_1054</name>
</gene>
<dbReference type="EMBL" id="ACYG01000019">
    <property type="protein sequence ID" value="EEV18297.1"/>
    <property type="molecule type" value="Genomic_DNA"/>
</dbReference>
<dbReference type="Proteomes" id="UP000005709">
    <property type="component" value="Unassembled WGS sequence"/>
</dbReference>
<dbReference type="AlphaFoldDB" id="C8PGQ9"/>
<name>C8PGQ9_9BACT</name>
<keyword evidence="2" id="KW-1185">Reference proteome</keyword>